<evidence type="ECO:0000313" key="1">
    <source>
        <dbReference type="EMBL" id="HEC79043.1"/>
    </source>
</evidence>
<dbReference type="AlphaFoldDB" id="A0A9C9EMX6"/>
<reference evidence="1" key="1">
    <citation type="journal article" date="2020" name="mSystems">
        <title>Genome- and Community-Level Interaction Insights into Carbon Utilization and Element Cycling Functions of Hydrothermarchaeota in Hydrothermal Sediment.</title>
        <authorList>
            <person name="Zhou Z."/>
            <person name="Liu Y."/>
            <person name="Xu W."/>
            <person name="Pan J."/>
            <person name="Luo Z.H."/>
            <person name="Li M."/>
        </authorList>
    </citation>
    <scope>NUCLEOTIDE SEQUENCE</scope>
    <source>
        <strain evidence="1">HyVt-388</strain>
    </source>
</reference>
<dbReference type="Proteomes" id="UP000885826">
    <property type="component" value="Unassembled WGS sequence"/>
</dbReference>
<dbReference type="InterPro" id="IPR028994">
    <property type="entry name" value="Integrin_alpha_N"/>
</dbReference>
<gene>
    <name evidence="1" type="ORF">ENI34_07890</name>
</gene>
<sequence>MKKIIIVVCVLLFYSYAAPPMYNDFVYIEANGSAITVSGGHADPCVVDWDGDGLKDLLLGEFTGGRIRFYPNSGTNNAPYFTTFSYLEADGAVIQLPYG</sequence>
<evidence type="ECO:0008006" key="3">
    <source>
        <dbReference type="Google" id="ProtNLM"/>
    </source>
</evidence>
<accession>A0A9C9EMX6</accession>
<name>A0A9C9EMX6_UNCW3</name>
<evidence type="ECO:0000313" key="2">
    <source>
        <dbReference type="Proteomes" id="UP000885826"/>
    </source>
</evidence>
<protein>
    <recommendedName>
        <fullName evidence="3">VCBS repeat-containing protein</fullName>
    </recommendedName>
</protein>
<dbReference type="SUPFAM" id="SSF69318">
    <property type="entry name" value="Integrin alpha N-terminal domain"/>
    <property type="match status" value="1"/>
</dbReference>
<comment type="caution">
    <text evidence="1">The sequence shown here is derived from an EMBL/GenBank/DDBJ whole genome shotgun (WGS) entry which is preliminary data.</text>
</comment>
<proteinExistence type="predicted"/>
<organism evidence="1 2">
    <name type="scientific">candidate division WOR-3 bacterium</name>
    <dbReference type="NCBI Taxonomy" id="2052148"/>
    <lineage>
        <taxon>Bacteria</taxon>
        <taxon>Bacteria division WOR-3</taxon>
    </lineage>
</organism>
<dbReference type="EMBL" id="DRIG01000085">
    <property type="protein sequence ID" value="HEC79043.1"/>
    <property type="molecule type" value="Genomic_DNA"/>
</dbReference>